<dbReference type="AlphaFoldDB" id="A0A067MKX5"/>
<name>A0A067MKX5_BOTB1</name>
<dbReference type="CDD" id="cd04794">
    <property type="entry name" value="euk_LANCL"/>
    <property type="match status" value="1"/>
</dbReference>
<evidence type="ECO:0000313" key="2">
    <source>
        <dbReference type="EMBL" id="KDQ16403.1"/>
    </source>
</evidence>
<dbReference type="HOGENOM" id="CLU_031140_0_0_1"/>
<dbReference type="OrthoDB" id="10257263at2759"/>
<dbReference type="GO" id="GO:0031179">
    <property type="term" value="P:peptide modification"/>
    <property type="evidence" value="ECO:0007669"/>
    <property type="project" value="InterPro"/>
</dbReference>
<keyword evidence="1" id="KW-0862">Zinc</keyword>
<organism evidence="2 3">
    <name type="scientific">Botryobasidium botryosum (strain FD-172 SS1)</name>
    <dbReference type="NCBI Taxonomy" id="930990"/>
    <lineage>
        <taxon>Eukaryota</taxon>
        <taxon>Fungi</taxon>
        <taxon>Dikarya</taxon>
        <taxon>Basidiomycota</taxon>
        <taxon>Agaricomycotina</taxon>
        <taxon>Agaricomycetes</taxon>
        <taxon>Cantharellales</taxon>
        <taxon>Botryobasidiaceae</taxon>
        <taxon>Botryobasidium</taxon>
    </lineage>
</organism>
<dbReference type="Proteomes" id="UP000027195">
    <property type="component" value="Unassembled WGS sequence"/>
</dbReference>
<dbReference type="EMBL" id="KL198028">
    <property type="protein sequence ID" value="KDQ16403.1"/>
    <property type="molecule type" value="Genomic_DNA"/>
</dbReference>
<feature type="binding site" evidence="1">
    <location>
        <position position="331"/>
    </location>
    <ligand>
        <name>Zn(2+)</name>
        <dbReference type="ChEBI" id="CHEBI:29105"/>
    </ligand>
</feature>
<dbReference type="PANTHER" id="PTHR12736:SF7">
    <property type="entry name" value="LANC-LIKE PROTEIN 3"/>
    <property type="match status" value="1"/>
</dbReference>
<keyword evidence="3" id="KW-1185">Reference proteome</keyword>
<dbReference type="GO" id="GO:0005886">
    <property type="term" value="C:plasma membrane"/>
    <property type="evidence" value="ECO:0007669"/>
    <property type="project" value="TreeGrafter"/>
</dbReference>
<dbReference type="GO" id="GO:0005975">
    <property type="term" value="P:carbohydrate metabolic process"/>
    <property type="evidence" value="ECO:0007669"/>
    <property type="project" value="InterPro"/>
</dbReference>
<feature type="binding site" evidence="1">
    <location>
        <position position="386"/>
    </location>
    <ligand>
        <name>Zn(2+)</name>
        <dbReference type="ChEBI" id="CHEBI:29105"/>
    </ligand>
</feature>
<gene>
    <name evidence="2" type="ORF">BOTBODRAFT_173276</name>
</gene>
<dbReference type="InterPro" id="IPR012341">
    <property type="entry name" value="6hp_glycosidase-like_sf"/>
</dbReference>
<dbReference type="SUPFAM" id="SSF158745">
    <property type="entry name" value="LanC-like"/>
    <property type="match status" value="1"/>
</dbReference>
<dbReference type="SMART" id="SM01260">
    <property type="entry name" value="LANC_like"/>
    <property type="match status" value="1"/>
</dbReference>
<dbReference type="InterPro" id="IPR007822">
    <property type="entry name" value="LANC-like"/>
</dbReference>
<proteinExistence type="predicted"/>
<dbReference type="Pfam" id="PF05147">
    <property type="entry name" value="LANC_like"/>
    <property type="match status" value="1"/>
</dbReference>
<dbReference type="PRINTS" id="PR01950">
    <property type="entry name" value="LANCSUPER"/>
</dbReference>
<reference evidence="3" key="1">
    <citation type="journal article" date="2014" name="Proc. Natl. Acad. Sci. U.S.A.">
        <title>Extensive sampling of basidiomycete genomes demonstrates inadequacy of the white-rot/brown-rot paradigm for wood decay fungi.</title>
        <authorList>
            <person name="Riley R."/>
            <person name="Salamov A.A."/>
            <person name="Brown D.W."/>
            <person name="Nagy L.G."/>
            <person name="Floudas D."/>
            <person name="Held B.W."/>
            <person name="Levasseur A."/>
            <person name="Lombard V."/>
            <person name="Morin E."/>
            <person name="Otillar R."/>
            <person name="Lindquist E.A."/>
            <person name="Sun H."/>
            <person name="LaButti K.M."/>
            <person name="Schmutz J."/>
            <person name="Jabbour D."/>
            <person name="Luo H."/>
            <person name="Baker S.E."/>
            <person name="Pisabarro A.G."/>
            <person name="Walton J.D."/>
            <person name="Blanchette R.A."/>
            <person name="Henrissat B."/>
            <person name="Martin F."/>
            <person name="Cullen D."/>
            <person name="Hibbett D.S."/>
            <person name="Grigoriev I.V."/>
        </authorList>
    </citation>
    <scope>NUCLEOTIDE SEQUENCE [LARGE SCALE GENOMIC DNA]</scope>
    <source>
        <strain evidence="3">FD-172 SS1</strain>
    </source>
</reference>
<sequence length="489" mass="53039">MSASRYISHSARPPSDLKVLKRDLHEALVVNARRVHRHPNSKPRVYVGATGLVVMDWRLAALDSAYLPPKDLLRSALATLKATLSFSFSSPRSGSKASFLETSTGPATLILLAQLRHVVEHAERESGSAVSPGVESEAPFEKAWETCARILQHSINITSMGDPGLPSEDGCEVLYGRAGLLYALLLLRARFDVAQARLADLTDGEITTEDAEVFVAVRHLISDETIADVVDDIVKRGKIGAEEYAKGSGSKESAPELMWAWHGKRYLGAAHGMLVSCPTDVIAPHIEPILRTAEWLMEVQNPNGNWPTKAGPNHVGRPHGGEFDDELVQWCHGAPGVVILFSTILQRAEDFNLSSSFADAFQNSLRRGAELTYQRGILRKGVGLCHGVGGNVYALLRAADALGESPPRHNSPASVDWASFFGKAVHLACVATKYDRMVEDGEMTLADAPYSLYEGLAGMCCAWTEVLQRLEGRGSGGGMPGYDDLEFDN</sequence>
<feature type="binding site" evidence="1">
    <location>
        <position position="385"/>
    </location>
    <ligand>
        <name>Zn(2+)</name>
        <dbReference type="ChEBI" id="CHEBI:29105"/>
    </ligand>
</feature>
<evidence type="ECO:0000256" key="1">
    <source>
        <dbReference type="PIRSR" id="PIRSR607822-1"/>
    </source>
</evidence>
<dbReference type="GO" id="GO:0046872">
    <property type="term" value="F:metal ion binding"/>
    <property type="evidence" value="ECO:0007669"/>
    <property type="project" value="UniProtKB-KW"/>
</dbReference>
<dbReference type="PANTHER" id="PTHR12736">
    <property type="entry name" value="LANC-LIKE PROTEIN"/>
    <property type="match status" value="1"/>
</dbReference>
<dbReference type="Gene3D" id="1.50.10.10">
    <property type="match status" value="1"/>
</dbReference>
<evidence type="ECO:0000313" key="3">
    <source>
        <dbReference type="Proteomes" id="UP000027195"/>
    </source>
</evidence>
<dbReference type="InParanoid" id="A0A067MKX5"/>
<keyword evidence="1" id="KW-0479">Metal-binding</keyword>
<protein>
    <submittedName>
        <fullName evidence="2">Uncharacterized protein</fullName>
    </submittedName>
</protein>
<accession>A0A067MKX5</accession>